<sequence length="140" mass="15405">MIISSAMGYFSTGLRTIRPALSVPGEKFKSPKQILRKKEGEGHPKLQDRRSGAVQASVEEETPHLAIQSGTAACRPPRRRAVVETGSDSVEQNLPKMEAAALQHRQPTPWDTTPKAASTTWPPWRTPKQGRHPTPGHGRE</sequence>
<dbReference type="EMBL" id="BAABME010000483">
    <property type="protein sequence ID" value="GAA0143155.1"/>
    <property type="molecule type" value="Genomic_DNA"/>
</dbReference>
<dbReference type="Proteomes" id="UP001454036">
    <property type="component" value="Unassembled WGS sequence"/>
</dbReference>
<gene>
    <name evidence="2" type="ORF">LIER_03906</name>
</gene>
<evidence type="ECO:0000313" key="2">
    <source>
        <dbReference type="EMBL" id="GAA0143155.1"/>
    </source>
</evidence>
<feature type="region of interest" description="Disordered" evidence="1">
    <location>
        <begin position="34"/>
        <end position="78"/>
    </location>
</feature>
<protein>
    <submittedName>
        <fullName evidence="2">Uncharacterized protein</fullName>
    </submittedName>
</protein>
<feature type="compositionally biased region" description="Basic and acidic residues" evidence="1">
    <location>
        <begin position="36"/>
        <end position="51"/>
    </location>
</feature>
<feature type="compositionally biased region" description="Polar residues" evidence="1">
    <location>
        <begin position="105"/>
        <end position="121"/>
    </location>
</feature>
<name>A0AAV3NUT7_LITER</name>
<dbReference type="AlphaFoldDB" id="A0AAV3NUT7"/>
<accession>A0AAV3NUT7</accession>
<evidence type="ECO:0000256" key="1">
    <source>
        <dbReference type="SAM" id="MobiDB-lite"/>
    </source>
</evidence>
<feature type="region of interest" description="Disordered" evidence="1">
    <location>
        <begin position="101"/>
        <end position="140"/>
    </location>
</feature>
<comment type="caution">
    <text evidence="2">The sequence shown here is derived from an EMBL/GenBank/DDBJ whole genome shotgun (WGS) entry which is preliminary data.</text>
</comment>
<reference evidence="2 3" key="1">
    <citation type="submission" date="2024-01" db="EMBL/GenBank/DDBJ databases">
        <title>The complete chloroplast genome sequence of Lithospermum erythrorhizon: insights into the phylogenetic relationship among Boraginaceae species and the maternal lineages of purple gromwells.</title>
        <authorList>
            <person name="Okada T."/>
            <person name="Watanabe K."/>
        </authorList>
    </citation>
    <scope>NUCLEOTIDE SEQUENCE [LARGE SCALE GENOMIC DNA]</scope>
</reference>
<organism evidence="2 3">
    <name type="scientific">Lithospermum erythrorhizon</name>
    <name type="common">Purple gromwell</name>
    <name type="synonym">Lithospermum officinale var. erythrorhizon</name>
    <dbReference type="NCBI Taxonomy" id="34254"/>
    <lineage>
        <taxon>Eukaryota</taxon>
        <taxon>Viridiplantae</taxon>
        <taxon>Streptophyta</taxon>
        <taxon>Embryophyta</taxon>
        <taxon>Tracheophyta</taxon>
        <taxon>Spermatophyta</taxon>
        <taxon>Magnoliopsida</taxon>
        <taxon>eudicotyledons</taxon>
        <taxon>Gunneridae</taxon>
        <taxon>Pentapetalae</taxon>
        <taxon>asterids</taxon>
        <taxon>lamiids</taxon>
        <taxon>Boraginales</taxon>
        <taxon>Boraginaceae</taxon>
        <taxon>Boraginoideae</taxon>
        <taxon>Lithospermeae</taxon>
        <taxon>Lithospermum</taxon>
    </lineage>
</organism>
<evidence type="ECO:0000313" key="3">
    <source>
        <dbReference type="Proteomes" id="UP001454036"/>
    </source>
</evidence>
<proteinExistence type="predicted"/>
<keyword evidence="3" id="KW-1185">Reference proteome</keyword>